<accession>A0A1E4U0U4</accession>
<dbReference type="Pfam" id="PF00583">
    <property type="entry name" value="Acetyltransf_1"/>
    <property type="match status" value="1"/>
</dbReference>
<evidence type="ECO:0000313" key="5">
    <source>
        <dbReference type="Proteomes" id="UP000094236"/>
    </source>
</evidence>
<evidence type="ECO:0000313" key="4">
    <source>
        <dbReference type="EMBL" id="ODV97610.1"/>
    </source>
</evidence>
<dbReference type="CDD" id="cd04301">
    <property type="entry name" value="NAT_SF"/>
    <property type="match status" value="1"/>
</dbReference>
<dbReference type="OrthoDB" id="10264728at2759"/>
<dbReference type="InterPro" id="IPR051646">
    <property type="entry name" value="NatB_acetyltransferase_subunit"/>
</dbReference>
<reference evidence="5" key="1">
    <citation type="submission" date="2016-05" db="EMBL/GenBank/DDBJ databases">
        <title>Comparative genomics of biotechnologically important yeasts.</title>
        <authorList>
            <consortium name="DOE Joint Genome Institute"/>
            <person name="Riley R."/>
            <person name="Haridas S."/>
            <person name="Wolfe K.H."/>
            <person name="Lopes M.R."/>
            <person name="Hittinger C.T."/>
            <person name="Goker M."/>
            <person name="Salamov A."/>
            <person name="Wisecaver J."/>
            <person name="Long T.M."/>
            <person name="Aerts A.L."/>
            <person name="Barry K."/>
            <person name="Choi C."/>
            <person name="Clum A."/>
            <person name="Coughlan A.Y."/>
            <person name="Deshpande S."/>
            <person name="Douglass A.P."/>
            <person name="Hanson S.J."/>
            <person name="Klenk H.-P."/>
            <person name="Labutti K."/>
            <person name="Lapidus A."/>
            <person name="Lindquist E."/>
            <person name="Lipzen A."/>
            <person name="Meier-Kolthoff J.P."/>
            <person name="Ohm R.A."/>
            <person name="Otillar R.P."/>
            <person name="Pangilinan J."/>
            <person name="Peng Y."/>
            <person name="Rokas A."/>
            <person name="Rosa C.A."/>
            <person name="Scheuner C."/>
            <person name="Sibirny A.A."/>
            <person name="Slot J.C."/>
            <person name="Stielow J.B."/>
            <person name="Sun H."/>
            <person name="Kurtzman C.P."/>
            <person name="Blackwell M."/>
            <person name="Grigoriev I.V."/>
            <person name="Jeffries T.W."/>
        </authorList>
    </citation>
    <scope>NUCLEOTIDE SEQUENCE [LARGE SCALE GENOMIC DNA]</scope>
    <source>
        <strain evidence="5">NRRL Y-2460</strain>
    </source>
</reference>
<dbReference type="EMBL" id="KV454011">
    <property type="protein sequence ID" value="ODV97610.1"/>
    <property type="molecule type" value="Genomic_DNA"/>
</dbReference>
<dbReference type="PROSITE" id="PS51186">
    <property type="entry name" value="GNAT"/>
    <property type="match status" value="1"/>
</dbReference>
<dbReference type="Gene3D" id="3.40.630.30">
    <property type="match status" value="1"/>
</dbReference>
<name>A0A1E4U0U4_PACTA</name>
<proteinExistence type="predicted"/>
<sequence length="200" mass="23396">MTSIVPFQATDLFTLNAINLDSLTENFQVFFYLQYLSDWPSLFFKSESPILFNNELLTTPSGYMMGKNEGHSKEWHTHITAVTISPTYRRLGLASHLCNHLQKSTEEEEPYYTYFIDLFVRCNNKLAITLYEKLGYSIYRRVVGYYSSSSGNINYEIDKNKTNDDVDAFDMRKSLKRDVNHECVRENGEKFNVLPEEVRF</sequence>
<keyword evidence="5" id="KW-1185">Reference proteome</keyword>
<dbReference type="GO" id="GO:0031416">
    <property type="term" value="C:NatB complex"/>
    <property type="evidence" value="ECO:0007669"/>
    <property type="project" value="EnsemblFungi"/>
</dbReference>
<evidence type="ECO:0000259" key="3">
    <source>
        <dbReference type="PROSITE" id="PS51186"/>
    </source>
</evidence>
<dbReference type="PANTHER" id="PTHR45910:SF1">
    <property type="entry name" value="N-ALPHA-ACETYLTRANSFERASE 20"/>
    <property type="match status" value="1"/>
</dbReference>
<dbReference type="Proteomes" id="UP000094236">
    <property type="component" value="Unassembled WGS sequence"/>
</dbReference>
<dbReference type="InterPro" id="IPR016181">
    <property type="entry name" value="Acyl_CoA_acyltransferase"/>
</dbReference>
<dbReference type="GO" id="GO:0004596">
    <property type="term" value="F:protein-N-terminal amino-acid acetyltransferase activity"/>
    <property type="evidence" value="ECO:0007669"/>
    <property type="project" value="EnsemblFungi"/>
</dbReference>
<evidence type="ECO:0000256" key="1">
    <source>
        <dbReference type="ARBA" id="ARBA00022679"/>
    </source>
</evidence>
<dbReference type="GO" id="GO:0000001">
    <property type="term" value="P:mitochondrion inheritance"/>
    <property type="evidence" value="ECO:0007669"/>
    <property type="project" value="EnsemblFungi"/>
</dbReference>
<dbReference type="STRING" id="669874.A0A1E4U0U4"/>
<feature type="domain" description="N-acetyltransferase" evidence="3">
    <location>
        <begin position="2"/>
        <end position="176"/>
    </location>
</feature>
<protein>
    <recommendedName>
        <fullName evidence="3">N-acetyltransferase domain-containing protein</fullName>
    </recommendedName>
</protein>
<keyword evidence="1" id="KW-0808">Transferase</keyword>
<organism evidence="4 5">
    <name type="scientific">Pachysolen tannophilus NRRL Y-2460</name>
    <dbReference type="NCBI Taxonomy" id="669874"/>
    <lineage>
        <taxon>Eukaryota</taxon>
        <taxon>Fungi</taxon>
        <taxon>Dikarya</taxon>
        <taxon>Ascomycota</taxon>
        <taxon>Saccharomycotina</taxon>
        <taxon>Pichiomycetes</taxon>
        <taxon>Pachysolenaceae</taxon>
        <taxon>Pachysolen</taxon>
    </lineage>
</organism>
<evidence type="ECO:0000256" key="2">
    <source>
        <dbReference type="ARBA" id="ARBA00023315"/>
    </source>
</evidence>
<gene>
    <name evidence="4" type="ORF">PACTADRAFT_37429</name>
</gene>
<dbReference type="AlphaFoldDB" id="A0A1E4U0U4"/>
<dbReference type="SUPFAM" id="SSF55729">
    <property type="entry name" value="Acyl-CoA N-acyltransferases (Nat)"/>
    <property type="match status" value="1"/>
</dbReference>
<dbReference type="GO" id="GO:0032956">
    <property type="term" value="P:regulation of actin cytoskeleton organization"/>
    <property type="evidence" value="ECO:0007669"/>
    <property type="project" value="EnsemblFungi"/>
</dbReference>
<keyword evidence="2" id="KW-0012">Acyltransferase</keyword>
<dbReference type="PANTHER" id="PTHR45910">
    <property type="entry name" value="N-ALPHA-ACETYLTRANSFERASE 20"/>
    <property type="match status" value="1"/>
</dbReference>
<dbReference type="GO" id="GO:0036503">
    <property type="term" value="P:ERAD pathway"/>
    <property type="evidence" value="ECO:0007669"/>
    <property type="project" value="EnsemblFungi"/>
</dbReference>
<dbReference type="InterPro" id="IPR000182">
    <property type="entry name" value="GNAT_dom"/>
</dbReference>